<keyword evidence="1" id="KW-1185">Reference proteome</keyword>
<proteinExistence type="predicted"/>
<reference evidence="2" key="1">
    <citation type="submission" date="2016-11" db="UniProtKB">
        <authorList>
            <consortium name="WormBaseParasite"/>
        </authorList>
    </citation>
    <scope>IDENTIFICATION</scope>
</reference>
<organism evidence="1 2">
    <name type="scientific">Steinernema glaseri</name>
    <dbReference type="NCBI Taxonomy" id="37863"/>
    <lineage>
        <taxon>Eukaryota</taxon>
        <taxon>Metazoa</taxon>
        <taxon>Ecdysozoa</taxon>
        <taxon>Nematoda</taxon>
        <taxon>Chromadorea</taxon>
        <taxon>Rhabditida</taxon>
        <taxon>Tylenchina</taxon>
        <taxon>Panagrolaimomorpha</taxon>
        <taxon>Strongyloidoidea</taxon>
        <taxon>Steinernematidae</taxon>
        <taxon>Steinernema</taxon>
    </lineage>
</organism>
<dbReference type="Proteomes" id="UP000095287">
    <property type="component" value="Unplaced"/>
</dbReference>
<protein>
    <submittedName>
        <fullName evidence="2">G_PROTEIN_RECEP_F1_2 domain-containing protein</fullName>
    </submittedName>
</protein>
<name>A0A1I7YE36_9BILA</name>
<sequence length="181" mass="20012">MCLRPGTHDGPPAAAGVEVLCTSVCFSRVYPIPESLLHTTMFTPMFIVSLFYALHSQHGCHNHWFLSCFFAIINDVSLITYVLNAAVSCGGECYLLFSFIEQVRSSFVANKDRVNHLEVIQTYLNGIALHRPVRLLVSQCAERERRAVEPFAIATNKSLPFSGGSKPQTTICPSTTPTDCK</sequence>
<dbReference type="WBParaSite" id="L893_g15390.t1">
    <property type="protein sequence ID" value="L893_g15390.t1"/>
    <property type="gene ID" value="L893_g15390"/>
</dbReference>
<accession>A0A1I7YE36</accession>
<dbReference type="AlphaFoldDB" id="A0A1I7YE36"/>
<evidence type="ECO:0000313" key="1">
    <source>
        <dbReference type="Proteomes" id="UP000095287"/>
    </source>
</evidence>
<evidence type="ECO:0000313" key="2">
    <source>
        <dbReference type="WBParaSite" id="L893_g15390.t1"/>
    </source>
</evidence>